<reference evidence="5 6" key="1">
    <citation type="journal article" date="2014" name="Int. J. Syst. Evol. Microbiol.">
        <title>Lysinibacillus halotolerans sp. nov., isolated from saline-alkaline soil.</title>
        <authorList>
            <person name="Kong D."/>
            <person name="Wang Y."/>
            <person name="Zhao B."/>
            <person name="Li Y."/>
            <person name="Song J."/>
            <person name="Zhai Y."/>
            <person name="Zhang C."/>
            <person name="Wang H."/>
            <person name="Chen X."/>
            <person name="Zhao B."/>
            <person name="Ruan Z."/>
        </authorList>
    </citation>
    <scope>NUCLEOTIDE SEQUENCE [LARGE SCALE GENOMIC DNA]</scope>
    <source>
        <strain evidence="5 6">MCCC 1A12703</strain>
    </source>
</reference>
<keyword evidence="6" id="KW-1185">Reference proteome</keyword>
<accession>A0A3M8H637</accession>
<dbReference type="SUPFAM" id="SSF46785">
    <property type="entry name" value="Winged helix' DNA-binding domain"/>
    <property type="match status" value="1"/>
</dbReference>
<evidence type="ECO:0000313" key="5">
    <source>
        <dbReference type="EMBL" id="RNC97867.1"/>
    </source>
</evidence>
<dbReference type="GO" id="GO:0003677">
    <property type="term" value="F:DNA binding"/>
    <property type="evidence" value="ECO:0007669"/>
    <property type="project" value="UniProtKB-KW"/>
</dbReference>
<dbReference type="InterPro" id="IPR036388">
    <property type="entry name" value="WH-like_DNA-bd_sf"/>
</dbReference>
<dbReference type="InterPro" id="IPR000524">
    <property type="entry name" value="Tscrpt_reg_HTH_GntR"/>
</dbReference>
<keyword evidence="2" id="KW-0238">DNA-binding</keyword>
<dbReference type="InterPro" id="IPR008920">
    <property type="entry name" value="TF_FadR/GntR_C"/>
</dbReference>
<dbReference type="InterPro" id="IPR036390">
    <property type="entry name" value="WH_DNA-bd_sf"/>
</dbReference>
<dbReference type="SUPFAM" id="SSF48008">
    <property type="entry name" value="GntR ligand-binding domain-like"/>
    <property type="match status" value="1"/>
</dbReference>
<comment type="caution">
    <text evidence="5">The sequence shown here is derived from an EMBL/GenBank/DDBJ whole genome shotgun (WGS) entry which is preliminary data.</text>
</comment>
<evidence type="ECO:0000259" key="4">
    <source>
        <dbReference type="PROSITE" id="PS50949"/>
    </source>
</evidence>
<proteinExistence type="predicted"/>
<dbReference type="EMBL" id="RHLQ01000036">
    <property type="protein sequence ID" value="RNC97867.1"/>
    <property type="molecule type" value="Genomic_DNA"/>
</dbReference>
<dbReference type="PANTHER" id="PTHR43537">
    <property type="entry name" value="TRANSCRIPTIONAL REGULATOR, GNTR FAMILY"/>
    <property type="match status" value="1"/>
</dbReference>
<dbReference type="Gene3D" id="1.20.120.530">
    <property type="entry name" value="GntR ligand-binding domain-like"/>
    <property type="match status" value="1"/>
</dbReference>
<dbReference type="Gene3D" id="1.10.10.10">
    <property type="entry name" value="Winged helix-like DNA-binding domain superfamily/Winged helix DNA-binding domain"/>
    <property type="match status" value="1"/>
</dbReference>
<dbReference type="PROSITE" id="PS50949">
    <property type="entry name" value="HTH_GNTR"/>
    <property type="match status" value="1"/>
</dbReference>
<keyword evidence="1" id="KW-0805">Transcription regulation</keyword>
<dbReference type="CDD" id="cd07377">
    <property type="entry name" value="WHTH_GntR"/>
    <property type="match status" value="1"/>
</dbReference>
<dbReference type="Pfam" id="PF00392">
    <property type="entry name" value="GntR"/>
    <property type="match status" value="1"/>
</dbReference>
<protein>
    <submittedName>
        <fullName evidence="5">GntR family transcriptional regulator</fullName>
    </submittedName>
</protein>
<evidence type="ECO:0000256" key="1">
    <source>
        <dbReference type="ARBA" id="ARBA00023015"/>
    </source>
</evidence>
<sequence length="216" mass="25369">MDYFKDAFDNALSKSVAEKIMEQILNGELKPGDRIVESVYAELFNTSRSPIREAIYLLATEGLIERVPRKGAFIKGYTINEVQDLLDIRNHLEILAAQRIKEPNKKKDLLEDMKRILEKMDQCNNQKDYTHLNYDFHFTLIKFSESTVIESVYKKIVLPLVRVQSLHFKSGETINKSRDDHHKIYDFLKNNEVEELVSLLRKHTEDVILNLRRQVF</sequence>
<feature type="domain" description="HTH gntR-type" evidence="4">
    <location>
        <begin position="10"/>
        <end position="77"/>
    </location>
</feature>
<gene>
    <name evidence="5" type="ORF">EC501_13315</name>
</gene>
<name>A0A3M8H637_9BACI</name>
<dbReference type="RefSeq" id="WP_122972795.1">
    <property type="nucleotide sequence ID" value="NZ_RHLQ01000036.1"/>
</dbReference>
<dbReference type="OrthoDB" id="2374506at2"/>
<evidence type="ECO:0000256" key="3">
    <source>
        <dbReference type="ARBA" id="ARBA00023163"/>
    </source>
</evidence>
<dbReference type="Proteomes" id="UP000279909">
    <property type="component" value="Unassembled WGS sequence"/>
</dbReference>
<dbReference type="GO" id="GO:0003700">
    <property type="term" value="F:DNA-binding transcription factor activity"/>
    <property type="evidence" value="ECO:0007669"/>
    <property type="project" value="InterPro"/>
</dbReference>
<evidence type="ECO:0000313" key="6">
    <source>
        <dbReference type="Proteomes" id="UP000279909"/>
    </source>
</evidence>
<organism evidence="5 6">
    <name type="scientific">Lysinibacillus halotolerans</name>
    <dbReference type="NCBI Taxonomy" id="1368476"/>
    <lineage>
        <taxon>Bacteria</taxon>
        <taxon>Bacillati</taxon>
        <taxon>Bacillota</taxon>
        <taxon>Bacilli</taxon>
        <taxon>Bacillales</taxon>
        <taxon>Bacillaceae</taxon>
        <taxon>Lysinibacillus</taxon>
    </lineage>
</organism>
<dbReference type="AlphaFoldDB" id="A0A3M8H637"/>
<dbReference type="SMART" id="SM00895">
    <property type="entry name" value="FCD"/>
    <property type="match status" value="1"/>
</dbReference>
<dbReference type="InterPro" id="IPR011711">
    <property type="entry name" value="GntR_C"/>
</dbReference>
<evidence type="ECO:0000256" key="2">
    <source>
        <dbReference type="ARBA" id="ARBA00023125"/>
    </source>
</evidence>
<keyword evidence="3" id="KW-0804">Transcription</keyword>
<dbReference type="Pfam" id="PF07729">
    <property type="entry name" value="FCD"/>
    <property type="match status" value="1"/>
</dbReference>
<dbReference type="SMART" id="SM00345">
    <property type="entry name" value="HTH_GNTR"/>
    <property type="match status" value="1"/>
</dbReference>
<dbReference type="PANTHER" id="PTHR43537:SF5">
    <property type="entry name" value="UXU OPERON TRANSCRIPTIONAL REGULATOR"/>
    <property type="match status" value="1"/>
</dbReference>